<dbReference type="PANTHER" id="PTHR30053:SF12">
    <property type="entry name" value="ELONGATION FACTOR P (EF-P) FAMILY PROTEIN"/>
    <property type="match status" value="1"/>
</dbReference>
<dbReference type="GO" id="GO:0043043">
    <property type="term" value="P:peptide biosynthetic process"/>
    <property type="evidence" value="ECO:0007669"/>
    <property type="project" value="InterPro"/>
</dbReference>
<dbReference type="EMBL" id="MHRT01000007">
    <property type="protein sequence ID" value="OHA28801.1"/>
    <property type="molecule type" value="Genomic_DNA"/>
</dbReference>
<dbReference type="FunFam" id="2.40.50.140:FF:000004">
    <property type="entry name" value="Elongation factor P"/>
    <property type="match status" value="1"/>
</dbReference>
<dbReference type="InterPro" id="IPR008991">
    <property type="entry name" value="Translation_prot_SH3-like_sf"/>
</dbReference>
<dbReference type="CDD" id="cd05794">
    <property type="entry name" value="S1_EF-P_repeat_2"/>
    <property type="match status" value="1"/>
</dbReference>
<dbReference type="Pfam" id="PF08207">
    <property type="entry name" value="EFP_N"/>
    <property type="match status" value="1"/>
</dbReference>
<organism evidence="3 4">
    <name type="scientific">Candidatus Taylorbacteria bacterium RIFCSPHIGHO2_12_FULL_45_16</name>
    <dbReference type="NCBI Taxonomy" id="1802315"/>
    <lineage>
        <taxon>Bacteria</taxon>
        <taxon>Candidatus Tayloriibacteriota</taxon>
    </lineage>
</organism>
<protein>
    <recommendedName>
        <fullName evidence="2">Elongation factor P C-terminal domain-containing protein</fullName>
    </recommendedName>
</protein>
<dbReference type="Gene3D" id="2.30.30.30">
    <property type="match status" value="1"/>
</dbReference>
<comment type="caution">
    <text evidence="3">The sequence shown here is derived from an EMBL/GenBank/DDBJ whole genome shotgun (WGS) entry which is preliminary data.</text>
</comment>
<dbReference type="STRING" id="1802315.A3F51_02370"/>
<dbReference type="InterPro" id="IPR015365">
    <property type="entry name" value="Elong-fact-P_C"/>
</dbReference>
<dbReference type="InterPro" id="IPR013185">
    <property type="entry name" value="Transl_elong_KOW-like"/>
</dbReference>
<proteinExistence type="inferred from homology"/>
<dbReference type="SMART" id="SM00841">
    <property type="entry name" value="Elong-fact-P_C"/>
    <property type="match status" value="1"/>
</dbReference>
<dbReference type="PANTHER" id="PTHR30053">
    <property type="entry name" value="ELONGATION FACTOR P"/>
    <property type="match status" value="1"/>
</dbReference>
<accession>A0A1G2N0R9</accession>
<dbReference type="InterPro" id="IPR020599">
    <property type="entry name" value="Transl_elong_fac_P/YeiP"/>
</dbReference>
<dbReference type="SUPFAM" id="SSF50104">
    <property type="entry name" value="Translation proteins SH3-like domain"/>
    <property type="match status" value="1"/>
</dbReference>
<evidence type="ECO:0000313" key="3">
    <source>
        <dbReference type="EMBL" id="OHA28801.1"/>
    </source>
</evidence>
<evidence type="ECO:0000259" key="2">
    <source>
        <dbReference type="SMART" id="SM00841"/>
    </source>
</evidence>
<dbReference type="InterPro" id="IPR014722">
    <property type="entry name" value="Rib_uL2_dom2"/>
</dbReference>
<gene>
    <name evidence="3" type="ORF">A3F51_02370</name>
</gene>
<dbReference type="Pfam" id="PF09285">
    <property type="entry name" value="Elong-fact-P_C"/>
    <property type="match status" value="1"/>
</dbReference>
<feature type="domain" description="Elongation factor P C-terminal" evidence="2">
    <location>
        <begin position="132"/>
        <end position="187"/>
    </location>
</feature>
<dbReference type="AlphaFoldDB" id="A0A1G2N0R9"/>
<name>A0A1G2N0R9_9BACT</name>
<dbReference type="GO" id="GO:0005829">
    <property type="term" value="C:cytosol"/>
    <property type="evidence" value="ECO:0007669"/>
    <property type="project" value="UniProtKB-ARBA"/>
</dbReference>
<dbReference type="GO" id="GO:0003746">
    <property type="term" value="F:translation elongation factor activity"/>
    <property type="evidence" value="ECO:0007669"/>
    <property type="project" value="TreeGrafter"/>
</dbReference>
<reference evidence="3 4" key="1">
    <citation type="journal article" date="2016" name="Nat. Commun.">
        <title>Thousands of microbial genomes shed light on interconnected biogeochemical processes in an aquifer system.</title>
        <authorList>
            <person name="Anantharaman K."/>
            <person name="Brown C.T."/>
            <person name="Hug L.A."/>
            <person name="Sharon I."/>
            <person name="Castelle C.J."/>
            <person name="Probst A.J."/>
            <person name="Thomas B.C."/>
            <person name="Singh A."/>
            <person name="Wilkins M.J."/>
            <person name="Karaoz U."/>
            <person name="Brodie E.L."/>
            <person name="Williams K.H."/>
            <person name="Hubbard S.S."/>
            <person name="Banfield J.F."/>
        </authorList>
    </citation>
    <scope>NUCLEOTIDE SEQUENCE [LARGE SCALE GENOMIC DNA]</scope>
</reference>
<dbReference type="SUPFAM" id="SSF50249">
    <property type="entry name" value="Nucleic acid-binding proteins"/>
    <property type="match status" value="1"/>
</dbReference>
<sequence>MSLLEYSEITEKKFIVMDGAPFEVISAHVFRKQQRKPVNATKLKNLITGKVTEYSFHVSDKVEEAEIESREVKYLYNAKGEWWFCEAEDPAKRFKFTAEQAGPQAKFLKPNTIVEQLLFNELPMGFKMPITAELRVTEAPPGIKGDTATGGQKVITLETGATINAPLFVNEGEIIRINTDTGEYRERVGK</sequence>
<dbReference type="InterPro" id="IPR012340">
    <property type="entry name" value="NA-bd_OB-fold"/>
</dbReference>
<dbReference type="PIRSF" id="PIRSF005901">
    <property type="entry name" value="EF-P"/>
    <property type="match status" value="1"/>
</dbReference>
<dbReference type="Proteomes" id="UP000178089">
    <property type="component" value="Unassembled WGS sequence"/>
</dbReference>
<evidence type="ECO:0000313" key="4">
    <source>
        <dbReference type="Proteomes" id="UP000178089"/>
    </source>
</evidence>
<evidence type="ECO:0000256" key="1">
    <source>
        <dbReference type="ARBA" id="ARBA00009479"/>
    </source>
</evidence>
<comment type="similarity">
    <text evidence="1">Belongs to the elongation factor P family.</text>
</comment>
<dbReference type="Gene3D" id="2.40.50.140">
    <property type="entry name" value="Nucleic acid-binding proteins"/>
    <property type="match status" value="2"/>
</dbReference>